<dbReference type="RefSeq" id="WP_006861866.1">
    <property type="nucleotide sequence ID" value="NZ_ACCL02000008.1"/>
</dbReference>
<feature type="domain" description="ABC3 transporter permease C-terminal" evidence="8">
    <location>
        <begin position="747"/>
        <end position="860"/>
    </location>
</feature>
<proteinExistence type="inferred from homology"/>
<evidence type="ECO:0000256" key="1">
    <source>
        <dbReference type="ARBA" id="ARBA00004651"/>
    </source>
</evidence>
<dbReference type="eggNOG" id="COG0577">
    <property type="taxonomic scope" value="Bacteria"/>
</dbReference>
<evidence type="ECO:0000256" key="4">
    <source>
        <dbReference type="ARBA" id="ARBA00022989"/>
    </source>
</evidence>
<evidence type="ECO:0000256" key="5">
    <source>
        <dbReference type="ARBA" id="ARBA00023136"/>
    </source>
</evidence>
<evidence type="ECO:0000256" key="6">
    <source>
        <dbReference type="ARBA" id="ARBA00038076"/>
    </source>
</evidence>
<evidence type="ECO:0000313" key="9">
    <source>
        <dbReference type="EMBL" id="EET61006.1"/>
    </source>
</evidence>
<dbReference type="InterPro" id="IPR003838">
    <property type="entry name" value="ABC3_permease_C"/>
</dbReference>
<dbReference type="Pfam" id="PF02687">
    <property type="entry name" value="FtsX"/>
    <property type="match status" value="2"/>
</dbReference>
<dbReference type="InterPro" id="IPR050250">
    <property type="entry name" value="Macrolide_Exporter_MacB"/>
</dbReference>
<feature type="domain" description="ABC3 transporter permease C-terminal" evidence="8">
    <location>
        <begin position="280"/>
        <end position="388"/>
    </location>
</feature>
<keyword evidence="10" id="KW-1185">Reference proteome</keyword>
<evidence type="ECO:0000256" key="7">
    <source>
        <dbReference type="SAM" id="Phobius"/>
    </source>
</evidence>
<comment type="similarity">
    <text evidence="6">Belongs to the ABC-4 integral membrane protein family.</text>
</comment>
<comment type="subcellular location">
    <subcellularLocation>
        <location evidence="1">Cell membrane</location>
        <topology evidence="1">Multi-pass membrane protein</topology>
    </subcellularLocation>
</comment>
<evidence type="ECO:0000259" key="8">
    <source>
        <dbReference type="Pfam" id="PF02687"/>
    </source>
</evidence>
<accession>C6LEM3</accession>
<dbReference type="GO" id="GO:0022857">
    <property type="term" value="F:transmembrane transporter activity"/>
    <property type="evidence" value="ECO:0007669"/>
    <property type="project" value="TreeGrafter"/>
</dbReference>
<dbReference type="AlphaFoldDB" id="C6LEM3"/>
<name>C6LEM3_9FIRM</name>
<keyword evidence="5 7" id="KW-0472">Membrane</keyword>
<organism evidence="9 10">
    <name type="scientific">Marvinbryantia formatexigens DSM 14469</name>
    <dbReference type="NCBI Taxonomy" id="478749"/>
    <lineage>
        <taxon>Bacteria</taxon>
        <taxon>Bacillati</taxon>
        <taxon>Bacillota</taxon>
        <taxon>Clostridia</taxon>
        <taxon>Lachnospirales</taxon>
        <taxon>Lachnospiraceae</taxon>
        <taxon>Marvinbryantia</taxon>
    </lineage>
</organism>
<dbReference type="PANTHER" id="PTHR30572">
    <property type="entry name" value="MEMBRANE COMPONENT OF TRANSPORTER-RELATED"/>
    <property type="match status" value="1"/>
</dbReference>
<comment type="caution">
    <text evidence="9">The sequence shown here is derived from an EMBL/GenBank/DDBJ whole genome shotgun (WGS) entry which is preliminary data.</text>
</comment>
<keyword evidence="4 7" id="KW-1133">Transmembrane helix</keyword>
<keyword evidence="2" id="KW-1003">Cell membrane</keyword>
<gene>
    <name evidence="9" type="ORF">BRYFOR_07073</name>
</gene>
<feature type="transmembrane region" description="Helical" evidence="7">
    <location>
        <begin position="796"/>
        <end position="829"/>
    </location>
</feature>
<dbReference type="Proteomes" id="UP000005561">
    <property type="component" value="Unassembled WGS sequence"/>
</dbReference>
<evidence type="ECO:0000256" key="2">
    <source>
        <dbReference type="ARBA" id="ARBA00022475"/>
    </source>
</evidence>
<dbReference type="OrthoDB" id="1694171at2"/>
<feature type="transmembrane region" description="Helical" evidence="7">
    <location>
        <begin position="328"/>
        <end position="351"/>
    </location>
</feature>
<feature type="transmembrane region" description="Helical" evidence="7">
    <location>
        <begin position="835"/>
        <end position="857"/>
    </location>
</feature>
<sequence length="874" mass="97328">MKNNNSGVVRRLSMRSLKNNKMRNIFAVAAIALTCMLFTTLAAMGIGMIDVTQESTMREVGGRFHAGLKAATREQMEKVTADERVRSYTWNIFISQAENLTRRQYELRLAQGEEELENSFITLAEGAMPEKEEDIIVDTYVLDELKLPYETGVEILLEFTFHGEKISKTFRVCGWYEGSQISHASELYISEAYWKELKGSLTDEDFVAWGESHPNEAGAGLYAVGLYFDSAADIEQTVRSIIEDAGYDPDVTLGYGVNWAYMQNRAEAADPFSVVILVGALVVILITGYLIIYNIFYISVFQDIRFYGLLKTVGTTGRQIQGMIRRQALVLSAIGIPVGLAAGYLASRIVFPFMLRVTGYDSLGVEMKFSPQVALFGIVFALITVFISCRKPGKIAGSVSPVEAVRYTEGSGVRKKEKKSETGARIHRMALSNLGRSKKKTTLVLLSLSFSMVLLCVVLTGIGSFRIDAYLEQRLLGDVLLAPTYITGGGTVMSSGVDEAYIELADAQPGVLSKNELWQIFNRTYISLDETGLERYQSFEDQGILREGDWGTSVINTAKEQRQLNADIYAYDTDILSNLKVLDGELDIEKFSQGGYVLLTEIIGDHTEGARIYRPGEKLKVLTVTDDSEAIEIKDEAGNIVDYRFTNLEEKEYEVMAIVEIPSSMTDQSSPVNGVRAVLPKQDVQTSPYSWCFGVSYTVEETQLDSFVQEIENYCENINPEMGYLTKASLMEGFDSMITAIRIIGIALSAVIAIIGVLNFINSIVTGIIARKREFAILCSIGMTQRQLKRMLVEEGLYYVLISGVISLILGTVLSWAIMTALNNVIMFFAYRPNFLAYLIMLPLLAVLAVIVPFAAYRRTQKESIVQRLRDTEN</sequence>
<dbReference type="STRING" id="168384.SAMN05660368_00320"/>
<reference evidence="9" key="1">
    <citation type="submission" date="2009-07" db="EMBL/GenBank/DDBJ databases">
        <authorList>
            <person name="Weinstock G."/>
            <person name="Sodergren E."/>
            <person name="Clifton S."/>
            <person name="Fulton L."/>
            <person name="Fulton B."/>
            <person name="Courtney L."/>
            <person name="Fronick C."/>
            <person name="Harrison M."/>
            <person name="Strong C."/>
            <person name="Farmer C."/>
            <person name="Delahaunty K."/>
            <person name="Markovic C."/>
            <person name="Hall O."/>
            <person name="Minx P."/>
            <person name="Tomlinson C."/>
            <person name="Mitreva M."/>
            <person name="Nelson J."/>
            <person name="Hou S."/>
            <person name="Wollam A."/>
            <person name="Pepin K.H."/>
            <person name="Johnson M."/>
            <person name="Bhonagiri V."/>
            <person name="Nash W.E."/>
            <person name="Warren W."/>
            <person name="Chinwalla A."/>
            <person name="Mardis E.R."/>
            <person name="Wilson R.K."/>
        </authorList>
    </citation>
    <scope>NUCLEOTIDE SEQUENCE [LARGE SCALE GENOMIC DNA]</scope>
    <source>
        <strain evidence="9">DSM 14469</strain>
    </source>
</reference>
<feature type="transmembrane region" description="Helical" evidence="7">
    <location>
        <begin position="371"/>
        <end position="389"/>
    </location>
</feature>
<evidence type="ECO:0000313" key="10">
    <source>
        <dbReference type="Proteomes" id="UP000005561"/>
    </source>
</evidence>
<feature type="transmembrane region" description="Helical" evidence="7">
    <location>
        <begin position="743"/>
        <end position="765"/>
    </location>
</feature>
<evidence type="ECO:0000256" key="3">
    <source>
        <dbReference type="ARBA" id="ARBA00022692"/>
    </source>
</evidence>
<protein>
    <submittedName>
        <fullName evidence="9">Efflux ABC transporter, permease protein</fullName>
    </submittedName>
</protein>
<keyword evidence="3 7" id="KW-0812">Transmembrane</keyword>
<dbReference type="GO" id="GO:0005886">
    <property type="term" value="C:plasma membrane"/>
    <property type="evidence" value="ECO:0007669"/>
    <property type="project" value="UniProtKB-SubCell"/>
</dbReference>
<dbReference type="PANTHER" id="PTHR30572:SF4">
    <property type="entry name" value="ABC TRANSPORTER PERMEASE YTRF"/>
    <property type="match status" value="1"/>
</dbReference>
<dbReference type="EMBL" id="ACCL02000008">
    <property type="protein sequence ID" value="EET61006.1"/>
    <property type="molecule type" value="Genomic_DNA"/>
</dbReference>
<feature type="transmembrane region" description="Helical" evidence="7">
    <location>
        <begin position="443"/>
        <end position="465"/>
    </location>
</feature>
<feature type="transmembrane region" description="Helical" evidence="7">
    <location>
        <begin position="272"/>
        <end position="296"/>
    </location>
</feature>